<dbReference type="AlphaFoldDB" id="B1XZA0"/>
<feature type="region of interest" description="Disordered" evidence="6">
    <location>
        <begin position="217"/>
        <end position="236"/>
    </location>
</feature>
<reference evidence="9 10" key="1">
    <citation type="submission" date="2008-03" db="EMBL/GenBank/DDBJ databases">
        <title>Complete sequence of Leptothrix cholodnii SP-6.</title>
        <authorList>
            <consortium name="US DOE Joint Genome Institute"/>
            <person name="Copeland A."/>
            <person name="Lucas S."/>
            <person name="Lapidus A."/>
            <person name="Glavina del Rio T."/>
            <person name="Dalin E."/>
            <person name="Tice H."/>
            <person name="Bruce D."/>
            <person name="Goodwin L."/>
            <person name="Pitluck S."/>
            <person name="Chertkov O."/>
            <person name="Brettin T."/>
            <person name="Detter J.C."/>
            <person name="Han C."/>
            <person name="Kuske C.R."/>
            <person name="Schmutz J."/>
            <person name="Larimer F."/>
            <person name="Land M."/>
            <person name="Hauser L."/>
            <person name="Kyrpides N."/>
            <person name="Lykidis A."/>
            <person name="Emerson D."/>
            <person name="Richardson P."/>
        </authorList>
    </citation>
    <scope>NUCLEOTIDE SEQUENCE [LARGE SCALE GENOMIC DNA]</scope>
    <source>
        <strain evidence="10">ATCC 51168 / LMG 8142 / SP-6</strain>
    </source>
</reference>
<keyword evidence="5 7" id="KW-0472">Membrane</keyword>
<organism evidence="9 10">
    <name type="scientific">Leptothrix cholodnii (strain ATCC 51168 / LMG 8142 / SP-6)</name>
    <name type="common">Leptothrix discophora (strain SP-6)</name>
    <dbReference type="NCBI Taxonomy" id="395495"/>
    <lineage>
        <taxon>Bacteria</taxon>
        <taxon>Pseudomonadati</taxon>
        <taxon>Pseudomonadota</taxon>
        <taxon>Betaproteobacteria</taxon>
        <taxon>Burkholderiales</taxon>
        <taxon>Sphaerotilaceae</taxon>
        <taxon>Leptothrix</taxon>
    </lineage>
</organism>
<evidence type="ECO:0000256" key="2">
    <source>
        <dbReference type="ARBA" id="ARBA00022475"/>
    </source>
</evidence>
<keyword evidence="4 7" id="KW-1133">Transmembrane helix</keyword>
<feature type="transmembrane region" description="Helical" evidence="7">
    <location>
        <begin position="21"/>
        <end position="39"/>
    </location>
</feature>
<dbReference type="GO" id="GO:0020037">
    <property type="term" value="F:heme binding"/>
    <property type="evidence" value="ECO:0007669"/>
    <property type="project" value="TreeGrafter"/>
</dbReference>
<dbReference type="GO" id="GO:0022904">
    <property type="term" value="P:respiratory electron transport chain"/>
    <property type="evidence" value="ECO:0007669"/>
    <property type="project" value="InterPro"/>
</dbReference>
<evidence type="ECO:0000313" key="9">
    <source>
        <dbReference type="EMBL" id="ACB35270.1"/>
    </source>
</evidence>
<dbReference type="GO" id="GO:0005886">
    <property type="term" value="C:plasma membrane"/>
    <property type="evidence" value="ECO:0007669"/>
    <property type="project" value="UniProtKB-SubCell"/>
</dbReference>
<evidence type="ECO:0000313" key="10">
    <source>
        <dbReference type="Proteomes" id="UP000001693"/>
    </source>
</evidence>
<dbReference type="Proteomes" id="UP000001693">
    <property type="component" value="Chromosome"/>
</dbReference>
<evidence type="ECO:0000256" key="7">
    <source>
        <dbReference type="SAM" id="Phobius"/>
    </source>
</evidence>
<accession>B1XZA0</accession>
<dbReference type="STRING" id="395495.Lcho_3010"/>
<evidence type="ECO:0000256" key="4">
    <source>
        <dbReference type="ARBA" id="ARBA00022989"/>
    </source>
</evidence>
<keyword evidence="3 7" id="KW-0812">Transmembrane</keyword>
<feature type="transmembrane region" description="Helical" evidence="7">
    <location>
        <begin position="45"/>
        <end position="65"/>
    </location>
</feature>
<dbReference type="InterPro" id="IPR011577">
    <property type="entry name" value="Cyt_b561_bac/Ni-Hgenase"/>
</dbReference>
<comment type="subcellular location">
    <subcellularLocation>
        <location evidence="1">Cell membrane</location>
        <topology evidence="1">Multi-pass membrane protein</topology>
    </subcellularLocation>
</comment>
<dbReference type="Gene3D" id="1.20.950.20">
    <property type="entry name" value="Transmembrane di-heme cytochromes, Chain C"/>
    <property type="match status" value="1"/>
</dbReference>
<evidence type="ECO:0000256" key="6">
    <source>
        <dbReference type="SAM" id="MobiDB-lite"/>
    </source>
</evidence>
<dbReference type="SUPFAM" id="SSF81342">
    <property type="entry name" value="Transmembrane di-heme cytochromes"/>
    <property type="match status" value="1"/>
</dbReference>
<evidence type="ECO:0000259" key="8">
    <source>
        <dbReference type="Pfam" id="PF01292"/>
    </source>
</evidence>
<dbReference type="InterPro" id="IPR016174">
    <property type="entry name" value="Di-haem_cyt_TM"/>
</dbReference>
<gene>
    <name evidence="9" type="ordered locus">Lcho_3010</name>
</gene>
<feature type="transmembrane region" description="Helical" evidence="7">
    <location>
        <begin position="106"/>
        <end position="127"/>
    </location>
</feature>
<feature type="transmembrane region" description="Helical" evidence="7">
    <location>
        <begin position="147"/>
        <end position="165"/>
    </location>
</feature>
<dbReference type="PANTHER" id="PTHR30485">
    <property type="entry name" value="NI/FE-HYDROGENASE 1 B-TYPE CYTOCHROME SUBUNIT"/>
    <property type="match status" value="1"/>
</dbReference>
<keyword evidence="10" id="KW-1185">Reference proteome</keyword>
<feature type="domain" description="Cytochrome b561 bacterial/Ni-hydrogenase" evidence="8">
    <location>
        <begin position="16"/>
        <end position="177"/>
    </location>
</feature>
<keyword evidence="2" id="KW-1003">Cell membrane</keyword>
<name>B1XZA0_LEPCP</name>
<protein>
    <submittedName>
        <fullName evidence="9">Cytochrome B561</fullName>
    </submittedName>
</protein>
<evidence type="ECO:0000256" key="1">
    <source>
        <dbReference type="ARBA" id="ARBA00004651"/>
    </source>
</evidence>
<evidence type="ECO:0000256" key="5">
    <source>
        <dbReference type="ARBA" id="ARBA00023136"/>
    </source>
</evidence>
<dbReference type="PANTHER" id="PTHR30485:SF2">
    <property type="entry name" value="BLL0597 PROTEIN"/>
    <property type="match status" value="1"/>
</dbReference>
<sequence>MSTHTSPCEPTGRVLVWDLPVRVFHWLLAISFAGAWLTSESERWHLAHITFGYTMAGLVAFRLVWGLVGTRHARFASFVRAPAAAWRYLKSLVTPTPEHPIGHNPAGALAIVGLLALIALTTATGWANENDLAGDWLEELHELGANALMLLVLVHLVGVAVGSLMHRENLVRSMITGMKRGPAAQGITRSWRWLGALVLLAVLGFWGLQWQTAPTPEQLAEATSAGQSGRDHDDDD</sequence>
<evidence type="ECO:0000256" key="3">
    <source>
        <dbReference type="ARBA" id="ARBA00022692"/>
    </source>
</evidence>
<dbReference type="EMBL" id="CP001013">
    <property type="protein sequence ID" value="ACB35270.1"/>
    <property type="molecule type" value="Genomic_DNA"/>
</dbReference>
<dbReference type="GO" id="GO:0009055">
    <property type="term" value="F:electron transfer activity"/>
    <property type="evidence" value="ECO:0007669"/>
    <property type="project" value="InterPro"/>
</dbReference>
<feature type="transmembrane region" description="Helical" evidence="7">
    <location>
        <begin position="190"/>
        <end position="208"/>
    </location>
</feature>
<dbReference type="KEGG" id="lch:Lcho_3010"/>
<proteinExistence type="predicted"/>
<dbReference type="OrthoDB" id="196472at2"/>
<dbReference type="InterPro" id="IPR051542">
    <property type="entry name" value="Hydrogenase_cytochrome"/>
</dbReference>
<dbReference type="RefSeq" id="WP_012348021.1">
    <property type="nucleotide sequence ID" value="NC_010524.1"/>
</dbReference>
<dbReference type="HOGENOM" id="CLU_078451_2_0_4"/>
<dbReference type="Pfam" id="PF01292">
    <property type="entry name" value="Ni_hydr_CYTB"/>
    <property type="match status" value="1"/>
</dbReference>
<dbReference type="eggNOG" id="COG3658">
    <property type="taxonomic scope" value="Bacteria"/>
</dbReference>